<evidence type="ECO:0000256" key="9">
    <source>
        <dbReference type="SAM" id="SignalP"/>
    </source>
</evidence>
<keyword evidence="6" id="KW-0862">Zinc</keyword>
<feature type="domain" description="Peptidase M16 C-terminal" evidence="11">
    <location>
        <begin position="225"/>
        <end position="399"/>
    </location>
</feature>
<name>A0A840HWH6_9SPHN</name>
<dbReference type="Pfam" id="PF05193">
    <property type="entry name" value="Peptidase_M16_C"/>
    <property type="match status" value="2"/>
</dbReference>
<protein>
    <submittedName>
        <fullName evidence="12">Zinc protease</fullName>
        <ecNumber evidence="12">3.4.24.-</ecNumber>
    </submittedName>
</protein>
<evidence type="ECO:0000259" key="10">
    <source>
        <dbReference type="Pfam" id="PF00675"/>
    </source>
</evidence>
<evidence type="ECO:0000256" key="1">
    <source>
        <dbReference type="ARBA" id="ARBA00001947"/>
    </source>
</evidence>
<keyword evidence="4" id="KW-0479">Metal-binding</keyword>
<dbReference type="Gene3D" id="3.30.830.10">
    <property type="entry name" value="Metalloenzyme, LuxS/M16 peptidase-like"/>
    <property type="match status" value="3"/>
</dbReference>
<comment type="cofactor">
    <cofactor evidence="1">
        <name>Zn(2+)</name>
        <dbReference type="ChEBI" id="CHEBI:29105"/>
    </cofactor>
</comment>
<dbReference type="Pfam" id="PF00675">
    <property type="entry name" value="Peptidase_M16"/>
    <property type="match status" value="1"/>
</dbReference>
<evidence type="ECO:0000313" key="12">
    <source>
        <dbReference type="EMBL" id="MBB4641930.1"/>
    </source>
</evidence>
<dbReference type="AlphaFoldDB" id="A0A840HWH6"/>
<evidence type="ECO:0000313" key="13">
    <source>
        <dbReference type="Proteomes" id="UP000575068"/>
    </source>
</evidence>
<feature type="chain" id="PRO_5032916200" evidence="9">
    <location>
        <begin position="27"/>
        <end position="953"/>
    </location>
</feature>
<keyword evidence="3 12" id="KW-0645">Protease</keyword>
<dbReference type="PANTHER" id="PTHR43690">
    <property type="entry name" value="NARDILYSIN"/>
    <property type="match status" value="1"/>
</dbReference>
<dbReference type="EC" id="3.4.24.-" evidence="12"/>
<evidence type="ECO:0000256" key="6">
    <source>
        <dbReference type="ARBA" id="ARBA00022833"/>
    </source>
</evidence>
<proteinExistence type="inferred from homology"/>
<gene>
    <name evidence="12" type="ORF">HNQ99_002248</name>
</gene>
<dbReference type="GO" id="GO:0046872">
    <property type="term" value="F:metal ion binding"/>
    <property type="evidence" value="ECO:0007669"/>
    <property type="project" value="UniProtKB-KW"/>
</dbReference>
<keyword evidence="5 12" id="KW-0378">Hydrolase</keyword>
<dbReference type="Proteomes" id="UP000575068">
    <property type="component" value="Unassembled WGS sequence"/>
</dbReference>
<dbReference type="InterPro" id="IPR011765">
    <property type="entry name" value="Pept_M16_N"/>
</dbReference>
<dbReference type="InterPro" id="IPR011249">
    <property type="entry name" value="Metalloenz_LuxS/M16"/>
</dbReference>
<comment type="similarity">
    <text evidence="2 8">Belongs to the peptidase M16 family.</text>
</comment>
<reference evidence="12 13" key="1">
    <citation type="submission" date="2020-08" db="EMBL/GenBank/DDBJ databases">
        <title>Genomic Encyclopedia of Type Strains, Phase IV (KMG-IV): sequencing the most valuable type-strain genomes for metagenomic binning, comparative biology and taxonomic classification.</title>
        <authorList>
            <person name="Goeker M."/>
        </authorList>
    </citation>
    <scope>NUCLEOTIDE SEQUENCE [LARGE SCALE GENOMIC DNA]</scope>
    <source>
        <strain evidence="12 13">DSM 7465</strain>
    </source>
</reference>
<feature type="domain" description="Peptidase M16 N-terminal" evidence="10">
    <location>
        <begin position="74"/>
        <end position="187"/>
    </location>
</feature>
<dbReference type="SUPFAM" id="SSF63411">
    <property type="entry name" value="LuxS/MPP-like metallohydrolase"/>
    <property type="match status" value="3"/>
</dbReference>
<comment type="caution">
    <text evidence="12">The sequence shown here is derived from an EMBL/GenBank/DDBJ whole genome shotgun (WGS) entry which is preliminary data.</text>
</comment>
<keyword evidence="13" id="KW-1185">Reference proteome</keyword>
<evidence type="ECO:0000256" key="5">
    <source>
        <dbReference type="ARBA" id="ARBA00022801"/>
    </source>
</evidence>
<evidence type="ECO:0000259" key="11">
    <source>
        <dbReference type="Pfam" id="PF05193"/>
    </source>
</evidence>
<evidence type="ECO:0000256" key="8">
    <source>
        <dbReference type="RuleBase" id="RU004447"/>
    </source>
</evidence>
<dbReference type="InterPro" id="IPR050626">
    <property type="entry name" value="Peptidase_M16"/>
</dbReference>
<feature type="signal peptide" evidence="9">
    <location>
        <begin position="1"/>
        <end position="26"/>
    </location>
</feature>
<accession>A0A840HWH6</accession>
<evidence type="ECO:0000256" key="3">
    <source>
        <dbReference type="ARBA" id="ARBA00022670"/>
    </source>
</evidence>
<evidence type="ECO:0000256" key="2">
    <source>
        <dbReference type="ARBA" id="ARBA00007261"/>
    </source>
</evidence>
<dbReference type="InterPro" id="IPR007863">
    <property type="entry name" value="Peptidase_M16_C"/>
</dbReference>
<dbReference type="InterPro" id="IPR001431">
    <property type="entry name" value="Pept_M16_Zn_BS"/>
</dbReference>
<dbReference type="EMBL" id="JACHOV010000008">
    <property type="protein sequence ID" value="MBB4641930.1"/>
    <property type="molecule type" value="Genomic_DNA"/>
</dbReference>
<feature type="domain" description="Peptidase M16 C-terminal" evidence="11">
    <location>
        <begin position="699"/>
        <end position="879"/>
    </location>
</feature>
<dbReference type="GO" id="GO:0006508">
    <property type="term" value="P:proteolysis"/>
    <property type="evidence" value="ECO:0007669"/>
    <property type="project" value="UniProtKB-KW"/>
</dbReference>
<sequence length="953" mass="103510">MRRAAIFVPALAMLLAGTAPPIPVQAQQVSAPLKQKTPWLYQGSDVPVDAAWLFGELENGIRYAVRHNGVPPGQVSIRVRVDAGSLMEEDNELGFAHFLEHLTFRGSKYVPDGEAKRVWQRLGATFGSDSNAQTTPTQTVYRLDLPDASSGGLDESMKILAGMITEPTINDASVNAERAVILAERRESYGPQVRVADATRGLFFAGQRLAMRNPIGTEHTLAQATAKGLSAFHDRWYRPENVVISISGDGDPKLFEQLIRKYFGPWKAEGKALPIPDFGKPDPNLPISEVVAEAGLPATLSLAWLRPWALKDDTIAYNRERLTDMLALQMINRRLEARARAGGSYIQASVAQEDVSRSADGTFISILPLGEDWSAALADVRAVIEDAKASPATQGEIDREYREFEALLAMSVENKDTEAGSKQADDIVGAVDIRETVAAPETALAIFREMKPSLTPAKLLSSTREMFNGTAMRAILTLPAEQPDAEGRLAMALKTPVDPASNVRLTGAPITAAALPKLGAPGKVVSREKLSDLGIDMISFSNGVKLSLFANGAEKEKIRINVRFGHGYQAFSPVKPVPSWAGGYALMASGVGELGQEELDRLTTGRRIGMQFGIDDDAFEMSAVTRSADLEDQLHLLAAKLAQPRWDAAPVQRMKAGILAAYDAMANSPGSVLARDLTAMLRDGDVRWRTPSRAEISALTPEAFRATWEPILKSGPIEVQIYGDIDAERAITLVAKTFGALPPRNDKSIDRTNLRTGFPAHNAKPVELRHTGAKDQAAAVMAWPTSGGFASAREGRQLEVLTQIFNDRLFEGLRSQDGAAYSPSVDNMWPFAFDNGGYIAVTSQLKPDKISYFFALINRIAADLAATPVSSDELQRTVAPMRQLLARASTGNSFWMSQMEGASFDGRRIAIMRSMPRDLLQVTPAEIQILAKKYLVPGKIWSAVVLPNGVEAE</sequence>
<dbReference type="PROSITE" id="PS00143">
    <property type="entry name" value="INSULINASE"/>
    <property type="match status" value="1"/>
</dbReference>
<keyword evidence="7" id="KW-0482">Metalloprotease</keyword>
<dbReference type="GO" id="GO:0004222">
    <property type="term" value="F:metalloendopeptidase activity"/>
    <property type="evidence" value="ECO:0007669"/>
    <property type="project" value="InterPro"/>
</dbReference>
<evidence type="ECO:0000256" key="4">
    <source>
        <dbReference type="ARBA" id="ARBA00022723"/>
    </source>
</evidence>
<organism evidence="12 13">
    <name type="scientific">Rhizorhapis suberifaciens</name>
    <name type="common">corky root of lettuce</name>
    <dbReference type="NCBI Taxonomy" id="13656"/>
    <lineage>
        <taxon>Bacteria</taxon>
        <taxon>Pseudomonadati</taxon>
        <taxon>Pseudomonadota</taxon>
        <taxon>Alphaproteobacteria</taxon>
        <taxon>Sphingomonadales</taxon>
        <taxon>Sphingomonadaceae</taxon>
        <taxon>Rhizorhapis</taxon>
    </lineage>
</organism>
<evidence type="ECO:0000256" key="7">
    <source>
        <dbReference type="ARBA" id="ARBA00023049"/>
    </source>
</evidence>
<keyword evidence="9" id="KW-0732">Signal</keyword>
<dbReference type="PANTHER" id="PTHR43690:SF17">
    <property type="entry name" value="PROTEIN YHJJ"/>
    <property type="match status" value="1"/>
</dbReference>